<proteinExistence type="predicted"/>
<name>A0AAW9JNW6_CARML</name>
<dbReference type="RefSeq" id="WP_322808691.1">
    <property type="nucleotide sequence ID" value="NZ_JAVBVO010000003.1"/>
</dbReference>
<comment type="caution">
    <text evidence="1">The sequence shown here is derived from an EMBL/GenBank/DDBJ whole genome shotgun (WGS) entry which is preliminary data.</text>
</comment>
<protein>
    <submittedName>
        <fullName evidence="1">DUF2785 domain-containing protein</fullName>
    </submittedName>
</protein>
<reference evidence="1" key="1">
    <citation type="submission" date="2023-08" db="EMBL/GenBank/DDBJ databases">
        <title>Genomic characterization of piscicolin 126 produced by Carnobacterium maltaromaticum CM22 strain isolated from salmon (Salmo salar).</title>
        <authorList>
            <person name="Gonzalez-Gragera E."/>
            <person name="Garcia-Lopez J.D."/>
            <person name="Teso-Perez C."/>
            <person name="Gimenez-Hernandez I."/>
            <person name="Peralta-Sanchez J.M."/>
            <person name="Valdivia E."/>
            <person name="Montalban-Lopez M."/>
            <person name="Martin-Platero A.M."/>
            <person name="Banos A."/>
            <person name="Martinez-Bueno M."/>
        </authorList>
    </citation>
    <scope>NUCLEOTIDE SEQUENCE</scope>
    <source>
        <strain evidence="1">CM22</strain>
    </source>
</reference>
<accession>A0AAW9JNW6</accession>
<evidence type="ECO:0000313" key="1">
    <source>
        <dbReference type="EMBL" id="MDZ5758152.1"/>
    </source>
</evidence>
<dbReference type="AlphaFoldDB" id="A0AAW9JNW6"/>
<organism evidence="1 2">
    <name type="scientific">Carnobacterium maltaromaticum</name>
    <name type="common">Carnobacterium piscicola</name>
    <dbReference type="NCBI Taxonomy" id="2751"/>
    <lineage>
        <taxon>Bacteria</taxon>
        <taxon>Bacillati</taxon>
        <taxon>Bacillota</taxon>
        <taxon>Bacilli</taxon>
        <taxon>Lactobacillales</taxon>
        <taxon>Carnobacteriaceae</taxon>
        <taxon>Carnobacterium</taxon>
    </lineage>
</organism>
<evidence type="ECO:0000313" key="2">
    <source>
        <dbReference type="Proteomes" id="UP001290462"/>
    </source>
</evidence>
<gene>
    <name evidence="1" type="ORF">RAK27_05715</name>
</gene>
<dbReference type="Pfam" id="PF10978">
    <property type="entry name" value="DUF2785"/>
    <property type="match status" value="1"/>
</dbReference>
<dbReference type="InterPro" id="IPR021247">
    <property type="entry name" value="DUF2785"/>
</dbReference>
<dbReference type="Proteomes" id="UP001290462">
    <property type="component" value="Unassembled WGS sequence"/>
</dbReference>
<dbReference type="EMBL" id="JAVBVO010000003">
    <property type="protein sequence ID" value="MDZ5758152.1"/>
    <property type="molecule type" value="Genomic_DNA"/>
</dbReference>
<sequence>MTIFIEKSGVILIEKFITDLLQKVETVEQFKMDDHDISLLMAHLGDSDASLRDEGLYTLVALAVEKNCLNTVQLRRMKNQLLSKKYLFKGMQEDETDDIFWRSFSNLYLAVIVEYDRTKEHFMSTKELSEIALNLCCYLTLENDNRGFIEGKGWAHAFAHGGDLANELAKHPYLESSDLSLLTVTIFRKVTNFGKMFSFGEEERLIQSLLTILKKQPDFSVSIICLIEKQQIEIDKNKSKQELIHQNNYYNTRRFYQQFLLSSNTPSIVKQKLENWSI</sequence>